<gene>
    <name evidence="1" type="ORF">E2562_006743</name>
</gene>
<dbReference type="AlphaFoldDB" id="A0A6G1EGC6"/>
<reference evidence="1 2" key="1">
    <citation type="submission" date="2019-11" db="EMBL/GenBank/DDBJ databases">
        <title>Whole genome sequence of Oryza granulata.</title>
        <authorList>
            <person name="Li W."/>
        </authorList>
    </citation>
    <scope>NUCLEOTIDE SEQUENCE [LARGE SCALE GENOMIC DNA]</scope>
    <source>
        <strain evidence="2">cv. Menghai</strain>
        <tissue evidence="1">Leaf</tissue>
    </source>
</reference>
<dbReference type="Proteomes" id="UP000479710">
    <property type="component" value="Unassembled WGS sequence"/>
</dbReference>
<evidence type="ECO:0000313" key="1">
    <source>
        <dbReference type="EMBL" id="KAF0923787.1"/>
    </source>
</evidence>
<organism evidence="1 2">
    <name type="scientific">Oryza meyeriana var. granulata</name>
    <dbReference type="NCBI Taxonomy" id="110450"/>
    <lineage>
        <taxon>Eukaryota</taxon>
        <taxon>Viridiplantae</taxon>
        <taxon>Streptophyta</taxon>
        <taxon>Embryophyta</taxon>
        <taxon>Tracheophyta</taxon>
        <taxon>Spermatophyta</taxon>
        <taxon>Magnoliopsida</taxon>
        <taxon>Liliopsida</taxon>
        <taxon>Poales</taxon>
        <taxon>Poaceae</taxon>
        <taxon>BOP clade</taxon>
        <taxon>Oryzoideae</taxon>
        <taxon>Oryzeae</taxon>
        <taxon>Oryzinae</taxon>
        <taxon>Oryza</taxon>
        <taxon>Oryza meyeriana</taxon>
    </lineage>
</organism>
<protein>
    <submittedName>
        <fullName evidence="1">Uncharacterized protein</fullName>
    </submittedName>
</protein>
<sequence length="148" mass="16261">MPIRRGNFYRLLCRSCLGTDVAQLEAETDLISALLDSEKTHLTRWILADFSVPAMQGGCTHEEAQQQPAAGRLAIAGATAVFDGDTASEDPRLSLIWSEETQSKHMLEIDLSDAQLGQMEWLCVGGESSRTIEEVLLNACEDSEVTIY</sequence>
<comment type="caution">
    <text evidence="1">The sequence shown here is derived from an EMBL/GenBank/DDBJ whole genome shotgun (WGS) entry which is preliminary data.</text>
</comment>
<dbReference type="EMBL" id="SPHZ02000003">
    <property type="protein sequence ID" value="KAF0923787.1"/>
    <property type="molecule type" value="Genomic_DNA"/>
</dbReference>
<keyword evidence="2" id="KW-1185">Reference proteome</keyword>
<evidence type="ECO:0000313" key="2">
    <source>
        <dbReference type="Proteomes" id="UP000479710"/>
    </source>
</evidence>
<proteinExistence type="predicted"/>
<accession>A0A6G1EGC6</accession>
<name>A0A6G1EGC6_9ORYZ</name>